<evidence type="ECO:0000256" key="1">
    <source>
        <dbReference type="SAM" id="MobiDB-lite"/>
    </source>
</evidence>
<name>G3JBJ7_CORMM</name>
<sequence length="100" mass="10635">MADALEPRTGLTIPIQNSGVWLLVMATLDPFAAQPKVAISTHGHSRNTTVADHVAIRQSPANISSPPSPDPEQLASRQSESGRWAIPIPAEATDLCLRST</sequence>
<dbReference type="RefSeq" id="XP_006668788.1">
    <property type="nucleotide sequence ID" value="XM_006668725.1"/>
</dbReference>
<dbReference type="InParanoid" id="G3JBJ7"/>
<proteinExistence type="predicted"/>
<reference evidence="2 3" key="1">
    <citation type="journal article" date="2011" name="Genome Biol.">
        <title>Genome sequence of the insect pathogenic fungus Cordyceps militaris, a valued traditional Chinese medicine.</title>
        <authorList>
            <person name="Zheng P."/>
            <person name="Xia Y."/>
            <person name="Xiao G."/>
            <person name="Xiong C."/>
            <person name="Hu X."/>
            <person name="Zhang S."/>
            <person name="Zheng H."/>
            <person name="Huang Y."/>
            <person name="Zhou Y."/>
            <person name="Wang S."/>
            <person name="Zhao G.P."/>
            <person name="Liu X."/>
            <person name="St Leger R.J."/>
            <person name="Wang C."/>
        </authorList>
    </citation>
    <scope>NUCLEOTIDE SEQUENCE [LARGE SCALE GENOMIC DNA]</scope>
    <source>
        <strain evidence="2 3">CM01</strain>
    </source>
</reference>
<dbReference type="GeneID" id="18165600"/>
<dbReference type="KEGG" id="cmt:CCM_03574"/>
<dbReference type="AlphaFoldDB" id="G3JBJ7"/>
<dbReference type="HOGENOM" id="CLU_2305948_0_0_1"/>
<evidence type="ECO:0000313" key="3">
    <source>
        <dbReference type="Proteomes" id="UP000001610"/>
    </source>
</evidence>
<keyword evidence="3" id="KW-1185">Reference proteome</keyword>
<dbReference type="VEuPathDB" id="FungiDB:CCM_03574"/>
<dbReference type="EMBL" id="JH126400">
    <property type="protein sequence ID" value="EGX95302.1"/>
    <property type="molecule type" value="Genomic_DNA"/>
</dbReference>
<protein>
    <submittedName>
        <fullName evidence="2">Uncharacterized protein</fullName>
    </submittedName>
</protein>
<organism evidence="2 3">
    <name type="scientific">Cordyceps militaris (strain CM01)</name>
    <name type="common">Caterpillar fungus</name>
    <dbReference type="NCBI Taxonomy" id="983644"/>
    <lineage>
        <taxon>Eukaryota</taxon>
        <taxon>Fungi</taxon>
        <taxon>Dikarya</taxon>
        <taxon>Ascomycota</taxon>
        <taxon>Pezizomycotina</taxon>
        <taxon>Sordariomycetes</taxon>
        <taxon>Hypocreomycetidae</taxon>
        <taxon>Hypocreales</taxon>
        <taxon>Cordycipitaceae</taxon>
        <taxon>Cordyceps</taxon>
    </lineage>
</organism>
<accession>G3JBJ7</accession>
<feature type="region of interest" description="Disordered" evidence="1">
    <location>
        <begin position="42"/>
        <end position="87"/>
    </location>
</feature>
<gene>
    <name evidence="2" type="ORF">CCM_03574</name>
</gene>
<evidence type="ECO:0000313" key="2">
    <source>
        <dbReference type="EMBL" id="EGX95302.1"/>
    </source>
</evidence>
<dbReference type="Proteomes" id="UP000001610">
    <property type="component" value="Unassembled WGS sequence"/>
</dbReference>